<evidence type="ECO:0000256" key="2">
    <source>
        <dbReference type="ARBA" id="ARBA00022692"/>
    </source>
</evidence>
<dbReference type="EMBL" id="JBHRTK010000007">
    <property type="protein sequence ID" value="MFC3205821.1"/>
    <property type="molecule type" value="Genomic_DNA"/>
</dbReference>
<proteinExistence type="predicted"/>
<dbReference type="Proteomes" id="UP001595583">
    <property type="component" value="Unassembled WGS sequence"/>
</dbReference>
<reference evidence="8" key="1">
    <citation type="journal article" date="2019" name="Int. J. Syst. Evol. Microbiol.">
        <title>The Global Catalogue of Microorganisms (GCM) 10K type strain sequencing project: providing services to taxonomists for standard genome sequencing and annotation.</title>
        <authorList>
            <consortium name="The Broad Institute Genomics Platform"/>
            <consortium name="The Broad Institute Genome Sequencing Center for Infectious Disease"/>
            <person name="Wu L."/>
            <person name="Ma J."/>
        </authorList>
    </citation>
    <scope>NUCLEOTIDE SEQUENCE [LARGE SCALE GENOMIC DNA]</scope>
    <source>
        <strain evidence="8">KCTC 52165</strain>
    </source>
</reference>
<dbReference type="PANTHER" id="PTHR36985">
    <property type="entry name" value="TRANSLOCATION AND ASSEMBLY MODULE SUBUNIT TAMB"/>
    <property type="match status" value="1"/>
</dbReference>
<keyword evidence="3" id="KW-1133">Transmembrane helix</keyword>
<evidence type="ECO:0000256" key="1">
    <source>
        <dbReference type="ARBA" id="ARBA00004167"/>
    </source>
</evidence>
<keyword evidence="4" id="KW-0472">Membrane</keyword>
<feature type="chain" id="PRO_5046949068" evidence="5">
    <location>
        <begin position="20"/>
        <end position="1532"/>
    </location>
</feature>
<protein>
    <submittedName>
        <fullName evidence="7">Translocation/assembly module TamB domain-containing protein</fullName>
    </submittedName>
</protein>
<evidence type="ECO:0000313" key="8">
    <source>
        <dbReference type="Proteomes" id="UP001595583"/>
    </source>
</evidence>
<feature type="signal peptide" evidence="5">
    <location>
        <begin position="1"/>
        <end position="19"/>
    </location>
</feature>
<feature type="domain" description="Translocation and assembly module TamB C-terminal" evidence="6">
    <location>
        <begin position="1183"/>
        <end position="1532"/>
    </location>
</feature>
<dbReference type="Pfam" id="PF04357">
    <property type="entry name" value="TamB"/>
    <property type="match status" value="1"/>
</dbReference>
<comment type="caution">
    <text evidence="7">The sequence shown here is derived from an EMBL/GenBank/DDBJ whole genome shotgun (WGS) entry which is preliminary data.</text>
</comment>
<accession>A0ABV7KBV7</accession>
<gene>
    <name evidence="7" type="ORF">ACFOHJ_06330</name>
</gene>
<evidence type="ECO:0000256" key="3">
    <source>
        <dbReference type="ARBA" id="ARBA00022989"/>
    </source>
</evidence>
<evidence type="ECO:0000259" key="6">
    <source>
        <dbReference type="Pfam" id="PF04357"/>
    </source>
</evidence>
<comment type="subcellular location">
    <subcellularLocation>
        <location evidence="1">Membrane</location>
        <topology evidence="1">Single-pass membrane protein</topology>
    </subcellularLocation>
</comment>
<organism evidence="7 8">
    <name type="scientific">Aquamicrobium soli</name>
    <dbReference type="NCBI Taxonomy" id="1811518"/>
    <lineage>
        <taxon>Bacteria</taxon>
        <taxon>Pseudomonadati</taxon>
        <taxon>Pseudomonadota</taxon>
        <taxon>Alphaproteobacteria</taxon>
        <taxon>Hyphomicrobiales</taxon>
        <taxon>Phyllobacteriaceae</taxon>
        <taxon>Aquamicrobium</taxon>
    </lineage>
</organism>
<evidence type="ECO:0000256" key="5">
    <source>
        <dbReference type="SAM" id="SignalP"/>
    </source>
</evidence>
<evidence type="ECO:0000256" key="4">
    <source>
        <dbReference type="ARBA" id="ARBA00023136"/>
    </source>
</evidence>
<evidence type="ECO:0000313" key="7">
    <source>
        <dbReference type="EMBL" id="MFC3205821.1"/>
    </source>
</evidence>
<keyword evidence="5" id="KW-0732">Signal</keyword>
<keyword evidence="2" id="KW-0812">Transmembrane</keyword>
<dbReference type="RefSeq" id="WP_378219641.1">
    <property type="nucleotide sequence ID" value="NZ_JBHRTK010000007.1"/>
</dbReference>
<sequence>MRRILVAIALLLTISPAFAQDKAELEKSYFLQYVEQKLSTPDRRINISGISGLLSSSATIGEITIADQQGVWLKIVNASIDWNRASLLLGRLDVNKLAADEIDMLRKPLPGKGVPAPESSGFQLPQLPVSIKLRELSVAKITFSESVFGLGSQLKLAGRLDLADGSLDTTLDINRLDGPGGEFKLAAKYANETKKLDLDLSLAEPANGIVANLLNIEGKPPVEMTLKGSGPLDKLDLALTLDADHQRVLTGTTNIRRSDDGYGFSAKLGGPIARLVPPQFRDFFGAETNLLANGVVKDSGSVSLGRLNLASNALKLDGSLATTSDGFLRRLKLGALIADQTGKTVLLPVPGAQTTVEGAKLAIAFGDDPNQKWTGSLDITGLNSPTFASQNIALDMGGVAENMDRPTSRHISFSTKGKASGITSERTDVATALGKEIDLDIQGDWLAGEPVKLSKALLSGNGLSLSIAGEIAQNIFNGTIDVDAASIAPFSGLADRQLSGSMKLGAKGQLKPLSGGLDMALDGKTTDLTIDSPSADNLLGGVTSITGRVARDETGLTADKLRIENQQLTLAADGKFATGKADFGFDFTLADLALAAKQASGKLTASGRAKGDDGRIAVAFKAEVPEGTLAEKKLANAVMNFDGILQDGNLSGKLAGDAMLDNAPVSLASDIALANGEKRLTELSFTAGATRLSGDVTQTEAGLLDGKLTLASTDISTAAALFLQQANGAAHSDIALSNAEGKQAADISARLDGVTVGDNHIGQAELTATFADLFGVPAVNGSAKATDLTVAKIEVARLDANADRNGEATKFDAAANLRNGTDAVVAGSLAPENGGYRLRLTQTDLKQGKLSVALAEPASILVQGPNLAIDSLSLNAGGGRIDAKGKIADTLDFAVTIQALPLAIANAVRTDLAAGGTVDGNANISGERANPDIKFSLQGKGLTVSVLKEAGLSTLSVDAKGNSSGKTLQLDANIASPEGLRAAARGNVPLDKEGHIAMKVDLGAFPLAALNGVAKGQNLGGKLSGSAKIGGTLADPNADFAIDGNRVSATPLENAGVSYLDVKAAGRYEGKAVTLRSATANSPQGLSISANGRVPLSGSGLGVKVDGKAPLSHVNRLLADRGAQASGILALNAKVSGSIRKPLINGNFSTSGAQFVDPDTNLRLGDIAVNGSIADETVTLRSVTASLGKGGKIAVTGTISTNAAANFPANIRIVLDNARYADGNMVVARLNGNIGVTGPLVADPLISGNIDIERAEITVPDTLGGGAAGINVKHRNAPPKVAATLKRAHADDGTPVPTSRPSVAKLDLTVRAPARIFVRGRGLDAELGGEIKLTGSVTGIRPVGGFKLIRGRLSIIGQRIVFTEGEVTMVGDLDPMVHLVATSEGTDITAFVTVTGSVSDPKVVFSSQPELPQDEVLARLIFNRSVNDLSAFQIAQLAAAVAELAGGSNTSLLGNLRKATGLDDLDVVTSEKGQTAVRAGRYIQNNIYLGVEAGAEGDTKGTINLDITKDLKAKGAVGTTDSSLGLFYEKDY</sequence>
<dbReference type="InterPro" id="IPR007452">
    <property type="entry name" value="TamB_C"/>
</dbReference>
<keyword evidence="8" id="KW-1185">Reference proteome</keyword>
<dbReference type="PANTHER" id="PTHR36985:SF1">
    <property type="entry name" value="TRANSLOCATION AND ASSEMBLY MODULE SUBUNIT TAMB"/>
    <property type="match status" value="1"/>
</dbReference>
<name>A0ABV7KBV7_9HYPH</name>